<keyword evidence="1" id="KW-0472">Membrane</keyword>
<dbReference type="Pfam" id="PF11193">
    <property type="entry name" value="DUF2812"/>
    <property type="match status" value="1"/>
</dbReference>
<evidence type="ECO:0000313" key="2">
    <source>
        <dbReference type="EMBL" id="QHI71165.1"/>
    </source>
</evidence>
<dbReference type="AlphaFoldDB" id="A0A6P1MJI4"/>
<dbReference type="KEGG" id="amic:Ami3637_01070"/>
<reference evidence="2 3" key="1">
    <citation type="submission" date="2020-01" db="EMBL/GenBank/DDBJ databases">
        <title>Genomic analysis of Aminipila sp. CBA3637.</title>
        <authorList>
            <person name="Kim Y.B."/>
            <person name="Roh S.W."/>
        </authorList>
    </citation>
    <scope>NUCLEOTIDE SEQUENCE [LARGE SCALE GENOMIC DNA]</scope>
    <source>
        <strain evidence="2 3">CBA3637</strain>
    </source>
</reference>
<protein>
    <submittedName>
        <fullName evidence="2">DUF2812 domain-containing protein</fullName>
    </submittedName>
</protein>
<feature type="transmembrane region" description="Helical" evidence="1">
    <location>
        <begin position="137"/>
        <end position="157"/>
    </location>
</feature>
<keyword evidence="1" id="KW-0812">Transmembrane</keyword>
<proteinExistence type="predicted"/>
<gene>
    <name evidence="2" type="ORF">Ami3637_01070</name>
</gene>
<dbReference type="EMBL" id="CP047591">
    <property type="protein sequence ID" value="QHI71165.1"/>
    <property type="molecule type" value="Genomic_DNA"/>
</dbReference>
<keyword evidence="1" id="KW-1133">Transmembrane helix</keyword>
<evidence type="ECO:0000256" key="1">
    <source>
        <dbReference type="SAM" id="Phobius"/>
    </source>
</evidence>
<name>A0A6P1MJI4_9FIRM</name>
<evidence type="ECO:0000313" key="3">
    <source>
        <dbReference type="Proteomes" id="UP000463883"/>
    </source>
</evidence>
<dbReference type="Proteomes" id="UP000463883">
    <property type="component" value="Chromosome"/>
</dbReference>
<keyword evidence="3" id="KW-1185">Reference proteome</keyword>
<accession>A0A6P1MJI4</accession>
<dbReference type="InterPro" id="IPR021359">
    <property type="entry name" value="DUF2812"/>
</dbReference>
<organism evidence="2 3">
    <name type="scientific">Aminipila terrae</name>
    <dbReference type="NCBI Taxonomy" id="2697030"/>
    <lineage>
        <taxon>Bacteria</taxon>
        <taxon>Bacillati</taxon>
        <taxon>Bacillota</taxon>
        <taxon>Clostridia</taxon>
        <taxon>Peptostreptococcales</taxon>
        <taxon>Anaerovoracaceae</taxon>
        <taxon>Aminipila</taxon>
    </lineage>
</organism>
<feature type="transmembrane region" description="Helical" evidence="1">
    <location>
        <begin position="111"/>
        <end position="131"/>
    </location>
</feature>
<sequence length="170" mass="20148">MKKFKLYLDKDEEENWLNEMAKRGFAFNNFFLGIYSFEPCKPGEYNYQIDLLDNWHGDKSDFSCFMEDSGVEVVSQWYRWIFIRKKASEGAFQMYTDGESKIAQYTRIRNFFTVALIIEAICFLIELTCAVQNGASFIWTFVALLGLITLTFLRIVWKCNWKIKQLKNEI</sequence>
<dbReference type="RefSeq" id="WP_162360941.1">
    <property type="nucleotide sequence ID" value="NZ_CP047591.1"/>
</dbReference>